<keyword evidence="3" id="KW-1185">Reference proteome</keyword>
<organism evidence="2 3">
    <name type="scientific">Triticum urartu</name>
    <name type="common">Red wild einkorn</name>
    <name type="synonym">Crithodium urartu</name>
    <dbReference type="NCBI Taxonomy" id="4572"/>
    <lineage>
        <taxon>Eukaryota</taxon>
        <taxon>Viridiplantae</taxon>
        <taxon>Streptophyta</taxon>
        <taxon>Embryophyta</taxon>
        <taxon>Tracheophyta</taxon>
        <taxon>Spermatophyta</taxon>
        <taxon>Magnoliopsida</taxon>
        <taxon>Liliopsida</taxon>
        <taxon>Poales</taxon>
        <taxon>Poaceae</taxon>
        <taxon>BOP clade</taxon>
        <taxon>Pooideae</taxon>
        <taxon>Triticodae</taxon>
        <taxon>Triticeae</taxon>
        <taxon>Triticinae</taxon>
        <taxon>Triticum</taxon>
    </lineage>
</organism>
<feature type="compositionally biased region" description="Low complexity" evidence="1">
    <location>
        <begin position="50"/>
        <end position="59"/>
    </location>
</feature>
<name>A0A8R7QSE0_TRIUA</name>
<dbReference type="EnsemblPlants" id="TuG1812G0600001990.01.T01">
    <property type="protein sequence ID" value="TuG1812G0600001990.01.T01"/>
    <property type="gene ID" value="TuG1812G0600001990.01"/>
</dbReference>
<proteinExistence type="predicted"/>
<dbReference type="AlphaFoldDB" id="A0A8R7QSE0"/>
<protein>
    <submittedName>
        <fullName evidence="2">Uncharacterized protein</fullName>
    </submittedName>
</protein>
<dbReference type="Proteomes" id="UP000015106">
    <property type="component" value="Chromosome 6"/>
</dbReference>
<reference evidence="2" key="2">
    <citation type="submission" date="2018-03" db="EMBL/GenBank/DDBJ databases">
        <title>The Triticum urartu genome reveals the dynamic nature of wheat genome evolution.</title>
        <authorList>
            <person name="Ling H."/>
            <person name="Ma B."/>
            <person name="Shi X."/>
            <person name="Liu H."/>
            <person name="Dong L."/>
            <person name="Sun H."/>
            <person name="Cao Y."/>
            <person name="Gao Q."/>
            <person name="Zheng S."/>
            <person name="Li Y."/>
            <person name="Yu Y."/>
            <person name="Du H."/>
            <person name="Qi M."/>
            <person name="Li Y."/>
            <person name="Yu H."/>
            <person name="Cui Y."/>
            <person name="Wang N."/>
            <person name="Chen C."/>
            <person name="Wu H."/>
            <person name="Zhao Y."/>
            <person name="Zhang J."/>
            <person name="Li Y."/>
            <person name="Zhou W."/>
            <person name="Zhang B."/>
            <person name="Hu W."/>
            <person name="Eijk M."/>
            <person name="Tang J."/>
            <person name="Witsenboer H."/>
            <person name="Zhao S."/>
            <person name="Li Z."/>
            <person name="Zhang A."/>
            <person name="Wang D."/>
            <person name="Liang C."/>
        </authorList>
    </citation>
    <scope>NUCLEOTIDE SEQUENCE [LARGE SCALE GENOMIC DNA]</scope>
    <source>
        <strain evidence="2">cv. G1812</strain>
    </source>
</reference>
<dbReference type="Gramene" id="TuG1812G0600001990.01.T01">
    <property type="protein sequence ID" value="TuG1812G0600001990.01.T01"/>
    <property type="gene ID" value="TuG1812G0600001990.01"/>
</dbReference>
<sequence length="138" mass="15396">MTRLPRDQESLCTEGEGRMGYLAQQSPLIYVCNAPRALRQPTRASTSHVARSLEAAAAAHPRRRRSREGSGVVEMKHEESSPNRAALLLPIVISASLFFSARRWIGEFWGGDVVICWNTPRERILAAGNLDLEKLRQA</sequence>
<feature type="region of interest" description="Disordered" evidence="1">
    <location>
        <begin position="43"/>
        <end position="78"/>
    </location>
</feature>
<accession>A0A8R7QSE0</accession>
<evidence type="ECO:0000256" key="1">
    <source>
        <dbReference type="SAM" id="MobiDB-lite"/>
    </source>
</evidence>
<evidence type="ECO:0000313" key="2">
    <source>
        <dbReference type="EnsemblPlants" id="TuG1812G0600001990.01.T01"/>
    </source>
</evidence>
<reference evidence="3" key="1">
    <citation type="journal article" date="2013" name="Nature">
        <title>Draft genome of the wheat A-genome progenitor Triticum urartu.</title>
        <authorList>
            <person name="Ling H.Q."/>
            <person name="Zhao S."/>
            <person name="Liu D."/>
            <person name="Wang J."/>
            <person name="Sun H."/>
            <person name="Zhang C."/>
            <person name="Fan H."/>
            <person name="Li D."/>
            <person name="Dong L."/>
            <person name="Tao Y."/>
            <person name="Gao C."/>
            <person name="Wu H."/>
            <person name="Li Y."/>
            <person name="Cui Y."/>
            <person name="Guo X."/>
            <person name="Zheng S."/>
            <person name="Wang B."/>
            <person name="Yu K."/>
            <person name="Liang Q."/>
            <person name="Yang W."/>
            <person name="Lou X."/>
            <person name="Chen J."/>
            <person name="Feng M."/>
            <person name="Jian J."/>
            <person name="Zhang X."/>
            <person name="Luo G."/>
            <person name="Jiang Y."/>
            <person name="Liu J."/>
            <person name="Wang Z."/>
            <person name="Sha Y."/>
            <person name="Zhang B."/>
            <person name="Wu H."/>
            <person name="Tang D."/>
            <person name="Shen Q."/>
            <person name="Xue P."/>
            <person name="Zou S."/>
            <person name="Wang X."/>
            <person name="Liu X."/>
            <person name="Wang F."/>
            <person name="Yang Y."/>
            <person name="An X."/>
            <person name="Dong Z."/>
            <person name="Zhang K."/>
            <person name="Zhang X."/>
            <person name="Luo M.C."/>
            <person name="Dvorak J."/>
            <person name="Tong Y."/>
            <person name="Wang J."/>
            <person name="Yang H."/>
            <person name="Li Z."/>
            <person name="Wang D."/>
            <person name="Zhang A."/>
            <person name="Wang J."/>
        </authorList>
    </citation>
    <scope>NUCLEOTIDE SEQUENCE</scope>
    <source>
        <strain evidence="3">cv. G1812</strain>
    </source>
</reference>
<reference evidence="2" key="3">
    <citation type="submission" date="2022-06" db="UniProtKB">
        <authorList>
            <consortium name="EnsemblPlants"/>
        </authorList>
    </citation>
    <scope>IDENTIFICATION</scope>
</reference>
<evidence type="ECO:0000313" key="3">
    <source>
        <dbReference type="Proteomes" id="UP000015106"/>
    </source>
</evidence>